<dbReference type="eggNOG" id="COG3476">
    <property type="taxonomic scope" value="Bacteria"/>
</dbReference>
<keyword evidence="7" id="KW-1185">Reference proteome</keyword>
<evidence type="ECO:0000313" key="7">
    <source>
        <dbReference type="Proteomes" id="UP000179145"/>
    </source>
</evidence>
<keyword evidence="5" id="KW-0472">Membrane</keyword>
<dbReference type="RefSeq" id="WP_070403068.1">
    <property type="nucleotide sequence ID" value="NZ_BJVW01000001.1"/>
</dbReference>
<comment type="similarity">
    <text evidence="2">Belongs to the TspO/BZRP family.</text>
</comment>
<dbReference type="FunFam" id="1.20.1260.100:FF:000001">
    <property type="entry name" value="translocator protein 2"/>
    <property type="match status" value="1"/>
</dbReference>
<dbReference type="Gene3D" id="1.20.1260.100">
    <property type="entry name" value="TspO/MBR protein"/>
    <property type="match status" value="1"/>
</dbReference>
<dbReference type="Pfam" id="PF03073">
    <property type="entry name" value="TspO_MBR"/>
    <property type="match status" value="1"/>
</dbReference>
<evidence type="ECO:0000256" key="4">
    <source>
        <dbReference type="ARBA" id="ARBA00022989"/>
    </source>
</evidence>
<evidence type="ECO:0000313" key="6">
    <source>
        <dbReference type="EMBL" id="AOX17481.1"/>
    </source>
</evidence>
<organism evidence="6 7">
    <name type="scientific">Kozakia baliensis</name>
    <dbReference type="NCBI Taxonomy" id="153496"/>
    <lineage>
        <taxon>Bacteria</taxon>
        <taxon>Pseudomonadati</taxon>
        <taxon>Pseudomonadota</taxon>
        <taxon>Alphaproteobacteria</taxon>
        <taxon>Acetobacterales</taxon>
        <taxon>Acetobacteraceae</taxon>
        <taxon>Kozakia</taxon>
    </lineage>
</organism>
<evidence type="ECO:0000256" key="2">
    <source>
        <dbReference type="ARBA" id="ARBA00007524"/>
    </source>
</evidence>
<keyword evidence="4" id="KW-1133">Transmembrane helix</keyword>
<dbReference type="CDD" id="cd15904">
    <property type="entry name" value="TSPO_MBR"/>
    <property type="match status" value="1"/>
</dbReference>
<dbReference type="EMBL" id="CP014674">
    <property type="protein sequence ID" value="AOX17481.1"/>
    <property type="molecule type" value="Genomic_DNA"/>
</dbReference>
<dbReference type="PANTHER" id="PTHR10057">
    <property type="entry name" value="PERIPHERAL-TYPE BENZODIAZEPINE RECEPTOR"/>
    <property type="match status" value="1"/>
</dbReference>
<dbReference type="OrthoDB" id="7267156at2"/>
<dbReference type="InterPro" id="IPR004307">
    <property type="entry name" value="TspO_MBR"/>
</dbReference>
<proteinExistence type="inferred from homology"/>
<name>A0A1D8UV15_9PROT</name>
<evidence type="ECO:0000256" key="3">
    <source>
        <dbReference type="ARBA" id="ARBA00022692"/>
    </source>
</evidence>
<evidence type="ECO:0000256" key="5">
    <source>
        <dbReference type="ARBA" id="ARBA00023136"/>
    </source>
</evidence>
<keyword evidence="3" id="KW-0812">Transmembrane</keyword>
<dbReference type="InterPro" id="IPR038330">
    <property type="entry name" value="TspO/MBR-related_sf"/>
</dbReference>
<dbReference type="AlphaFoldDB" id="A0A1D8UV15"/>
<reference evidence="6 7" key="1">
    <citation type="journal article" date="2016" name="Microb. Cell Fact.">
        <title>Dissection of exopolysaccharide biosynthesis in Kozakia baliensis.</title>
        <authorList>
            <person name="Brandt J.U."/>
            <person name="Jakob F."/>
            <person name="Behr J."/>
            <person name="Geissler A.J."/>
            <person name="Vogel R.F."/>
        </authorList>
    </citation>
    <scope>NUCLEOTIDE SEQUENCE [LARGE SCALE GENOMIC DNA]</scope>
    <source>
        <strain evidence="6 7">DSM 14400</strain>
    </source>
</reference>
<dbReference type="PANTHER" id="PTHR10057:SF0">
    <property type="entry name" value="TRANSLOCATOR PROTEIN"/>
    <property type="match status" value="1"/>
</dbReference>
<sequence>MKKIVAAASAVGAVLGAQAMGRAYSPTPDHARTRKWYESLSKPSYTPPGPVFGIVWTVLDALIGYAGYRLIQAPPSKARRIALWAWALSIAGIAGFPYVAFRERKLGGALGVSLGLIGTTGVAIGTASHVDKRAAWAGMPLLSWLLFATFLQEEIWRLNPEKEG</sequence>
<gene>
    <name evidence="6" type="ORF">A0U89_10400</name>
</gene>
<protein>
    <submittedName>
        <fullName evidence="6">Uncharacterized protein</fullName>
    </submittedName>
</protein>
<dbReference type="STRING" id="153496.A0U89_10400"/>
<dbReference type="Proteomes" id="UP000179145">
    <property type="component" value="Chromosome"/>
</dbReference>
<dbReference type="PIRSF" id="PIRSF005859">
    <property type="entry name" value="PBR"/>
    <property type="match status" value="1"/>
</dbReference>
<dbReference type="KEGG" id="kba:A0U89_10400"/>
<dbReference type="GO" id="GO:0033013">
    <property type="term" value="P:tetrapyrrole metabolic process"/>
    <property type="evidence" value="ECO:0007669"/>
    <property type="project" value="UniProtKB-ARBA"/>
</dbReference>
<accession>A0A1D8UV15</accession>
<dbReference type="GO" id="GO:0016020">
    <property type="term" value="C:membrane"/>
    <property type="evidence" value="ECO:0007669"/>
    <property type="project" value="UniProtKB-SubCell"/>
</dbReference>
<evidence type="ECO:0000256" key="1">
    <source>
        <dbReference type="ARBA" id="ARBA00004141"/>
    </source>
</evidence>
<comment type="subcellular location">
    <subcellularLocation>
        <location evidence="1">Membrane</location>
        <topology evidence="1">Multi-pass membrane protein</topology>
    </subcellularLocation>
</comment>